<organism evidence="1">
    <name type="scientific">Escherichia coli</name>
    <dbReference type="NCBI Taxonomy" id="562"/>
    <lineage>
        <taxon>Bacteria</taxon>
        <taxon>Pseudomonadati</taxon>
        <taxon>Pseudomonadota</taxon>
        <taxon>Gammaproteobacteria</taxon>
        <taxon>Enterobacterales</taxon>
        <taxon>Enterobacteriaceae</taxon>
        <taxon>Escherichia</taxon>
    </lineage>
</organism>
<evidence type="ECO:0000313" key="1">
    <source>
        <dbReference type="EMBL" id="CAC05562.1"/>
    </source>
</evidence>
<name>Q9FCW6_ECOLX</name>
<reference evidence="1" key="3">
    <citation type="submission" date="2000-01" db="EMBL/GenBank/DDBJ databases">
        <title>Structural analysis of stx-flanking regions in Shiga toxin-producing E.coli O157 and non-O157 serotypes.</title>
        <authorList>
            <person name="Unkmeir A."/>
            <person name="Karch H."/>
            <person name="Schmidt H."/>
        </authorList>
    </citation>
    <scope>NUCLEOTIDE SEQUENCE</scope>
    <source>
        <strain evidence="1">T4/97</strain>
    </source>
</reference>
<dbReference type="AlphaFoldDB" id="Q9FCW6"/>
<reference evidence="1" key="2">
    <citation type="submission" date="2000-01" db="EMBL/GenBank/DDBJ databases">
        <title>A New shiga Toxin 2 Variant (Stx2f) from Escherichia coli Isolated From Pigeons.</title>
        <authorList>
            <person name="Schmidt H."/>
            <person name="Scheef J."/>
            <person name="Morabito S."/>
            <person name="Caprioli A."/>
            <person name="Wieler L."/>
            <person name="Karch H."/>
        </authorList>
    </citation>
    <scope>NUCLEOTIDE SEQUENCE</scope>
    <source>
        <strain evidence="1">T4/97</strain>
    </source>
</reference>
<dbReference type="EMBL" id="AJ270998">
    <property type="protein sequence ID" value="CAC05562.1"/>
    <property type="molecule type" value="Genomic_DNA"/>
</dbReference>
<protein>
    <submittedName>
        <fullName evidence="1">Uncharacterized protein</fullName>
    </submittedName>
</protein>
<proteinExistence type="predicted"/>
<accession>Q9FCW6</accession>
<reference evidence="1" key="1">
    <citation type="journal article" date="2000" name="Infect. Immun.">
        <title>Structural analysis of phage-borne stx genes and their flanking sequences in shiga toxin-producing Escherichia coli and Shigella dysenteriae type 1 strains.</title>
        <authorList>
            <person name="Unkmeir A."/>
            <person name="Schmidt H."/>
        </authorList>
    </citation>
    <scope>NUCLEOTIDE SEQUENCE</scope>
    <source>
        <strain evidence="1">T4/97</strain>
    </source>
</reference>
<sequence length="67" mass="7915">MYTSILIDASFMERRYCLKGKPASAELFEQSKVMIFTQLQTKKGRERPCIYMTLTKTLTKFNQHPQH</sequence>